<evidence type="ECO:0000256" key="2">
    <source>
        <dbReference type="ARBA" id="ARBA00022971"/>
    </source>
</evidence>
<protein>
    <submittedName>
        <fullName evidence="4">MobA/MobL family protein</fullName>
    </submittedName>
</protein>
<dbReference type="AlphaFoldDB" id="A0A9D1SFD7"/>
<name>A0A9D1SFD7_9FIRM</name>
<dbReference type="Gene3D" id="3.30.930.30">
    <property type="match status" value="1"/>
</dbReference>
<evidence type="ECO:0000259" key="3">
    <source>
        <dbReference type="Pfam" id="PF03389"/>
    </source>
</evidence>
<evidence type="ECO:0000313" key="5">
    <source>
        <dbReference type="Proteomes" id="UP000824109"/>
    </source>
</evidence>
<reference evidence="4" key="1">
    <citation type="submission" date="2020-10" db="EMBL/GenBank/DDBJ databases">
        <authorList>
            <person name="Gilroy R."/>
        </authorList>
    </citation>
    <scope>NUCLEOTIDE SEQUENCE</scope>
    <source>
        <strain evidence="4">USAMLcec3-3695</strain>
    </source>
</reference>
<keyword evidence="2" id="KW-0184">Conjugation</keyword>
<accession>A0A9D1SFD7</accession>
<feature type="domain" description="MobA/MobL protein" evidence="3">
    <location>
        <begin position="17"/>
        <end position="175"/>
    </location>
</feature>
<reference evidence="4" key="2">
    <citation type="journal article" date="2021" name="PeerJ">
        <title>Extensive microbial diversity within the chicken gut microbiome revealed by metagenomics and culture.</title>
        <authorList>
            <person name="Gilroy R."/>
            <person name="Ravi A."/>
            <person name="Getino M."/>
            <person name="Pursley I."/>
            <person name="Horton D.L."/>
            <person name="Alikhan N.F."/>
            <person name="Baker D."/>
            <person name="Gharbi K."/>
            <person name="Hall N."/>
            <person name="Watson M."/>
            <person name="Adriaenssens E.M."/>
            <person name="Foster-Nyarko E."/>
            <person name="Jarju S."/>
            <person name="Secka A."/>
            <person name="Antonio M."/>
            <person name="Oren A."/>
            <person name="Chaudhuri R.R."/>
            <person name="La Ragione R."/>
            <person name="Hildebrand F."/>
            <person name="Pallen M.J."/>
        </authorList>
    </citation>
    <scope>NUCLEOTIDE SEQUENCE</scope>
    <source>
        <strain evidence="4">USAMLcec3-3695</strain>
    </source>
</reference>
<evidence type="ECO:0000313" key="4">
    <source>
        <dbReference type="EMBL" id="HIU58116.1"/>
    </source>
</evidence>
<comment type="caution">
    <text evidence="4">The sequence shown here is derived from an EMBL/GenBank/DDBJ whole genome shotgun (WGS) entry which is preliminary data.</text>
</comment>
<dbReference type="Proteomes" id="UP000824109">
    <property type="component" value="Unassembled WGS sequence"/>
</dbReference>
<organism evidence="4 5">
    <name type="scientific">Candidatus Ornithomonoglobus merdipullorum</name>
    <dbReference type="NCBI Taxonomy" id="2840895"/>
    <lineage>
        <taxon>Bacteria</taxon>
        <taxon>Bacillati</taxon>
        <taxon>Bacillota</taxon>
        <taxon>Clostridia</taxon>
        <taxon>Candidatus Ornithomonoglobus</taxon>
    </lineage>
</organism>
<proteinExistence type="inferred from homology"/>
<dbReference type="EMBL" id="DVNB01000100">
    <property type="protein sequence ID" value="HIU58116.1"/>
    <property type="molecule type" value="Genomic_DNA"/>
</dbReference>
<sequence>MAIYHFEAKIISRGTGRSVVAAAAYASCSRIYNDYDGVTHDYTKKRGNLYSEVFLPFNAPPEWQDRSELWNAVEEAEKTKDSRLARELIVALPIELELDDWKSMLKDFIREECTDKGMCADVSIHDTDGHNSHAHILLTMRPLDDKGKWQAKTQKEYLCKRGDEEQGFTAAEFKAAQAKILWQSLRNYAAAFPTKIPTLYKKNGLPCVMKLWVTYAAVYRKCTERSTAMMRLGWLSILSLMD</sequence>
<dbReference type="Pfam" id="PF03389">
    <property type="entry name" value="MobA_MobL"/>
    <property type="match status" value="1"/>
</dbReference>
<comment type="similarity">
    <text evidence="1">Belongs to the MobA/MobL family.</text>
</comment>
<evidence type="ECO:0000256" key="1">
    <source>
        <dbReference type="ARBA" id="ARBA00010873"/>
    </source>
</evidence>
<dbReference type="InterPro" id="IPR005053">
    <property type="entry name" value="MobA_MobL"/>
</dbReference>
<gene>
    <name evidence="4" type="ORF">IAA61_09955</name>
</gene>